<dbReference type="GO" id="GO:0005886">
    <property type="term" value="C:plasma membrane"/>
    <property type="evidence" value="ECO:0007669"/>
    <property type="project" value="TreeGrafter"/>
</dbReference>
<evidence type="ECO:0000256" key="2">
    <source>
        <dbReference type="ARBA" id="ARBA00022692"/>
    </source>
</evidence>
<feature type="domain" description="TIR" evidence="7">
    <location>
        <begin position="49"/>
        <end position="173"/>
    </location>
</feature>
<evidence type="ECO:0000256" key="5">
    <source>
        <dbReference type="ARBA" id="ARBA00023136"/>
    </source>
</evidence>
<evidence type="ECO:0000256" key="3">
    <source>
        <dbReference type="ARBA" id="ARBA00022729"/>
    </source>
</evidence>
<evidence type="ECO:0000313" key="9">
    <source>
        <dbReference type="Proteomes" id="UP000507470"/>
    </source>
</evidence>
<proteinExistence type="predicted"/>
<dbReference type="PANTHER" id="PTHR24365">
    <property type="entry name" value="TOLL-LIKE RECEPTOR"/>
    <property type="match status" value="1"/>
</dbReference>
<dbReference type="Pfam" id="PF01582">
    <property type="entry name" value="TIR"/>
    <property type="match status" value="1"/>
</dbReference>
<evidence type="ECO:0000259" key="7">
    <source>
        <dbReference type="PROSITE" id="PS50104"/>
    </source>
</evidence>
<reference evidence="8 9" key="1">
    <citation type="submission" date="2020-06" db="EMBL/GenBank/DDBJ databases">
        <authorList>
            <person name="Li R."/>
            <person name="Bekaert M."/>
        </authorList>
    </citation>
    <scope>NUCLEOTIDE SEQUENCE [LARGE SCALE GENOMIC DNA]</scope>
    <source>
        <strain evidence="9">wild</strain>
    </source>
</reference>
<dbReference type="PANTHER" id="PTHR24365:SF530">
    <property type="entry name" value="MSTPROX-RELATED"/>
    <property type="match status" value="1"/>
</dbReference>
<evidence type="ECO:0000256" key="1">
    <source>
        <dbReference type="ARBA" id="ARBA00004370"/>
    </source>
</evidence>
<dbReference type="GO" id="GO:0007165">
    <property type="term" value="P:signal transduction"/>
    <property type="evidence" value="ECO:0007669"/>
    <property type="project" value="InterPro"/>
</dbReference>
<dbReference type="Gene3D" id="3.40.50.10140">
    <property type="entry name" value="Toll/interleukin-1 receptor homology (TIR) domain"/>
    <property type="match status" value="1"/>
</dbReference>
<evidence type="ECO:0000256" key="6">
    <source>
        <dbReference type="SAM" id="Phobius"/>
    </source>
</evidence>
<name>A0A6J8D8S4_MYTCO</name>
<dbReference type="SUPFAM" id="SSF52200">
    <property type="entry name" value="Toll/Interleukin receptor TIR domain"/>
    <property type="match status" value="1"/>
</dbReference>
<accession>A0A6J8D8S4</accession>
<keyword evidence="4 6" id="KW-1133">Transmembrane helix</keyword>
<dbReference type="AlphaFoldDB" id="A0A6J8D8S4"/>
<dbReference type="GO" id="GO:0038023">
    <property type="term" value="F:signaling receptor activity"/>
    <property type="evidence" value="ECO:0007669"/>
    <property type="project" value="TreeGrafter"/>
</dbReference>
<comment type="subcellular location">
    <subcellularLocation>
        <location evidence="1">Membrane</location>
    </subcellularLocation>
</comment>
<dbReference type="PROSITE" id="PS50104">
    <property type="entry name" value="TIR"/>
    <property type="match status" value="1"/>
</dbReference>
<organism evidence="8 9">
    <name type="scientific">Mytilus coruscus</name>
    <name type="common">Sea mussel</name>
    <dbReference type="NCBI Taxonomy" id="42192"/>
    <lineage>
        <taxon>Eukaryota</taxon>
        <taxon>Metazoa</taxon>
        <taxon>Spiralia</taxon>
        <taxon>Lophotrochozoa</taxon>
        <taxon>Mollusca</taxon>
        <taxon>Bivalvia</taxon>
        <taxon>Autobranchia</taxon>
        <taxon>Pteriomorphia</taxon>
        <taxon>Mytilida</taxon>
        <taxon>Mytiloidea</taxon>
        <taxon>Mytilidae</taxon>
        <taxon>Mytilinae</taxon>
        <taxon>Mytilus</taxon>
    </lineage>
</organism>
<sequence length="173" mass="20419">MALSIDLAVMVTVIVLVLVYKYRWKLRYMFHLAKSKHYCDKASHDHGKYTFDAFISYCDDDRSFVLKDSIGNLENEGNYKLCVHQRDFLPGQEITVNITNAIHYSRKTVCIITRTFFESYCCIFEINMARKENMYSREGKNIIFLVFLEQIPLTMLELIEKQSYKINNPITKK</sequence>
<keyword evidence="2 6" id="KW-0812">Transmembrane</keyword>
<evidence type="ECO:0000256" key="4">
    <source>
        <dbReference type="ARBA" id="ARBA00022989"/>
    </source>
</evidence>
<evidence type="ECO:0000313" key="8">
    <source>
        <dbReference type="EMBL" id="CAC5405113.1"/>
    </source>
</evidence>
<keyword evidence="3" id="KW-0732">Signal</keyword>
<dbReference type="InterPro" id="IPR035897">
    <property type="entry name" value="Toll_tir_struct_dom_sf"/>
</dbReference>
<dbReference type="PRINTS" id="PR01537">
    <property type="entry name" value="INTRLKN1R1F"/>
</dbReference>
<feature type="transmembrane region" description="Helical" evidence="6">
    <location>
        <begin position="6"/>
        <end position="24"/>
    </location>
</feature>
<dbReference type="SMART" id="SM00255">
    <property type="entry name" value="TIR"/>
    <property type="match status" value="1"/>
</dbReference>
<dbReference type="EMBL" id="CACVKT020007064">
    <property type="protein sequence ID" value="CAC5405113.1"/>
    <property type="molecule type" value="Genomic_DNA"/>
</dbReference>
<dbReference type="InterPro" id="IPR000157">
    <property type="entry name" value="TIR_dom"/>
</dbReference>
<dbReference type="Proteomes" id="UP000507470">
    <property type="component" value="Unassembled WGS sequence"/>
</dbReference>
<protein>
    <submittedName>
        <fullName evidence="8">TLR13</fullName>
    </submittedName>
</protein>
<keyword evidence="9" id="KW-1185">Reference proteome</keyword>
<gene>
    <name evidence="8" type="ORF">MCOR_38830</name>
</gene>
<dbReference type="OrthoDB" id="5966846at2759"/>
<keyword evidence="5 6" id="KW-0472">Membrane</keyword>